<accession>A0AA48KLE8</accession>
<proteinExistence type="predicted"/>
<keyword evidence="2" id="KW-1185">Reference proteome</keyword>
<dbReference type="EMBL" id="AP027268">
    <property type="protein sequence ID" value="BDW93047.1"/>
    <property type="molecule type" value="Genomic_DNA"/>
</dbReference>
<gene>
    <name evidence="1" type="ORF">MACH07_18790</name>
</gene>
<name>A0AA48KLE8_9FLAO</name>
<reference evidence="1 2" key="1">
    <citation type="submission" date="2023-01" db="EMBL/GenBank/DDBJ databases">
        <title>Complete genome sequence of Muricauda aquimarina strain IFOP_LL357.</title>
        <authorList>
            <person name="Gajardo G."/>
            <person name="Ueki S."/>
            <person name="Maruyama F."/>
        </authorList>
    </citation>
    <scope>NUCLEOTIDE SEQUENCE [LARGE SCALE GENOMIC DNA]</scope>
    <source>
        <strain evidence="1 2">IFOP_LL357</strain>
    </source>
</reference>
<evidence type="ECO:0000313" key="1">
    <source>
        <dbReference type="EMBL" id="BDW93047.1"/>
    </source>
</evidence>
<organism evidence="1 2">
    <name type="scientific">Flagellimonas marinaquae</name>
    <dbReference type="NCBI Taxonomy" id="254955"/>
    <lineage>
        <taxon>Bacteria</taxon>
        <taxon>Pseudomonadati</taxon>
        <taxon>Bacteroidota</taxon>
        <taxon>Flavobacteriia</taxon>
        <taxon>Flavobacteriales</taxon>
        <taxon>Flavobacteriaceae</taxon>
        <taxon>Flagellimonas</taxon>
    </lineage>
</organism>
<dbReference type="Proteomes" id="UP001330184">
    <property type="component" value="Chromosome"/>
</dbReference>
<evidence type="ECO:0000313" key="2">
    <source>
        <dbReference type="Proteomes" id="UP001330184"/>
    </source>
</evidence>
<protein>
    <submittedName>
        <fullName evidence="1">Uncharacterized protein</fullName>
    </submittedName>
</protein>
<dbReference type="AlphaFoldDB" id="A0AA48KLE8"/>
<sequence>MGIGGLVVQGIIGDCIDCIGKNANNVQVANLLFDLLALDYFFVYLKEKNEEHYLVDIINYYVVPIVSPIGKKLILIIILDKISQYFGEKSINDEYR</sequence>